<reference evidence="2 3" key="1">
    <citation type="journal article" date="2009" name="PLoS Genet.">
        <title>Genomic analysis of the basal lineage fungus Rhizopus oryzae reveals a whole-genome duplication.</title>
        <authorList>
            <person name="Ma L.-J."/>
            <person name="Ibrahim A.S."/>
            <person name="Skory C."/>
            <person name="Grabherr M.G."/>
            <person name="Burger G."/>
            <person name="Butler M."/>
            <person name="Elias M."/>
            <person name="Idnurm A."/>
            <person name="Lang B.F."/>
            <person name="Sone T."/>
            <person name="Abe A."/>
            <person name="Calvo S.E."/>
            <person name="Corrochano L.M."/>
            <person name="Engels R."/>
            <person name="Fu J."/>
            <person name="Hansberg W."/>
            <person name="Kim J.-M."/>
            <person name="Kodira C.D."/>
            <person name="Koehrsen M.J."/>
            <person name="Liu B."/>
            <person name="Miranda-Saavedra D."/>
            <person name="O'Leary S."/>
            <person name="Ortiz-Castellanos L."/>
            <person name="Poulter R."/>
            <person name="Rodriguez-Romero J."/>
            <person name="Ruiz-Herrera J."/>
            <person name="Shen Y.-Q."/>
            <person name="Zeng Q."/>
            <person name="Galagan J."/>
            <person name="Birren B.W."/>
            <person name="Cuomo C.A."/>
            <person name="Wickes B.L."/>
        </authorList>
    </citation>
    <scope>NUCLEOTIDE SEQUENCE [LARGE SCALE GENOMIC DNA]</scope>
    <source>
        <strain evidence="3">RA 99-880 / ATCC MYA-4621 / FGSC 9543 / NRRL 43880</strain>
    </source>
</reference>
<dbReference type="Proteomes" id="UP000009138">
    <property type="component" value="Unassembled WGS sequence"/>
</dbReference>
<keyword evidence="1" id="KW-0472">Membrane</keyword>
<keyword evidence="1" id="KW-1133">Transmembrane helix</keyword>
<dbReference type="EMBL" id="CH476733">
    <property type="protein sequence ID" value="EIE78997.1"/>
    <property type="molecule type" value="Genomic_DNA"/>
</dbReference>
<protein>
    <submittedName>
        <fullName evidence="2">Uncharacterized protein</fullName>
    </submittedName>
</protein>
<evidence type="ECO:0000256" key="1">
    <source>
        <dbReference type="SAM" id="Phobius"/>
    </source>
</evidence>
<gene>
    <name evidence="2" type="ORF">RO3G_03702</name>
</gene>
<dbReference type="AlphaFoldDB" id="I1BS17"/>
<evidence type="ECO:0000313" key="3">
    <source>
        <dbReference type="Proteomes" id="UP000009138"/>
    </source>
</evidence>
<evidence type="ECO:0000313" key="2">
    <source>
        <dbReference type="EMBL" id="EIE78997.1"/>
    </source>
</evidence>
<name>I1BS17_RHIO9</name>
<dbReference type="VEuPathDB" id="FungiDB:RO3G_03702"/>
<keyword evidence="3" id="KW-1185">Reference proteome</keyword>
<organism evidence="2 3">
    <name type="scientific">Rhizopus delemar (strain RA 99-880 / ATCC MYA-4621 / FGSC 9543 / NRRL 43880)</name>
    <name type="common">Mucormycosis agent</name>
    <name type="synonym">Rhizopus arrhizus var. delemar</name>
    <dbReference type="NCBI Taxonomy" id="246409"/>
    <lineage>
        <taxon>Eukaryota</taxon>
        <taxon>Fungi</taxon>
        <taxon>Fungi incertae sedis</taxon>
        <taxon>Mucoromycota</taxon>
        <taxon>Mucoromycotina</taxon>
        <taxon>Mucoromycetes</taxon>
        <taxon>Mucorales</taxon>
        <taxon>Mucorineae</taxon>
        <taxon>Rhizopodaceae</taxon>
        <taxon>Rhizopus</taxon>
    </lineage>
</organism>
<feature type="transmembrane region" description="Helical" evidence="1">
    <location>
        <begin position="20"/>
        <end position="40"/>
    </location>
</feature>
<dbReference type="InParanoid" id="I1BS17"/>
<keyword evidence="1" id="KW-0812">Transmembrane</keyword>
<dbReference type="GeneID" id="93610673"/>
<proteinExistence type="predicted"/>
<dbReference type="RefSeq" id="XP_067514393.1">
    <property type="nucleotide sequence ID" value="XM_067658292.1"/>
</dbReference>
<accession>I1BS17</accession>
<sequence length="76" mass="8560">MLINGRLASSVTYDSFGRLIMWVFHAALPFCTILGAWVHWSPGIQVQFFDSGYLGFSLVDLRSLLFMTLRVPSGTF</sequence>